<evidence type="ECO:0000313" key="2">
    <source>
        <dbReference type="Proteomes" id="UP000018855"/>
    </source>
</evidence>
<proteinExistence type="predicted"/>
<reference evidence="1 2" key="1">
    <citation type="submission" date="2013-12" db="EMBL/GenBank/DDBJ databases">
        <title>A Varibaculum cambriense genome reconstructed from a premature infant gut community with otherwise low bacterial novelty that shifts toward anaerobic metabolism during the third week of life.</title>
        <authorList>
            <person name="Brown C.T."/>
            <person name="Sharon I."/>
            <person name="Thomas B.C."/>
            <person name="Castelle C.J."/>
            <person name="Morowitz M.J."/>
            <person name="Banfield J.F."/>
        </authorList>
    </citation>
    <scope>NUCLEOTIDE SEQUENCE [LARGE SCALE GENOMIC DNA]</scope>
    <source>
        <strain evidence="2">DORA_11</strain>
    </source>
</reference>
<name>W1V9X7_9FIRM</name>
<sequence length="49" mass="5266">GLREQIVVITSVSEAADGQLEITAEGKPPGTYAPAKYNVHENERPFNAP</sequence>
<dbReference type="Proteomes" id="UP000018855">
    <property type="component" value="Unassembled WGS sequence"/>
</dbReference>
<gene>
    <name evidence="1" type="ORF">Q619_VDC00202G0002</name>
</gene>
<evidence type="ECO:0000313" key="1">
    <source>
        <dbReference type="EMBL" id="ETJ00784.1"/>
    </source>
</evidence>
<accession>W1V9X7</accession>
<dbReference type="EMBL" id="AZMJ01000202">
    <property type="protein sequence ID" value="ETJ00784.1"/>
    <property type="molecule type" value="Genomic_DNA"/>
</dbReference>
<organism evidence="1 2">
    <name type="scientific">Veillonella dispar DORA_11</name>
    <dbReference type="NCBI Taxonomy" id="1403949"/>
    <lineage>
        <taxon>Bacteria</taxon>
        <taxon>Bacillati</taxon>
        <taxon>Bacillota</taxon>
        <taxon>Negativicutes</taxon>
        <taxon>Veillonellales</taxon>
        <taxon>Veillonellaceae</taxon>
        <taxon>Veillonella</taxon>
    </lineage>
</organism>
<comment type="caution">
    <text evidence="1">The sequence shown here is derived from an EMBL/GenBank/DDBJ whole genome shotgun (WGS) entry which is preliminary data.</text>
</comment>
<protein>
    <submittedName>
        <fullName evidence="1">Uncharacterized protein</fullName>
    </submittedName>
</protein>
<feature type="non-terminal residue" evidence="1">
    <location>
        <position position="1"/>
    </location>
</feature>
<dbReference type="AlphaFoldDB" id="W1V9X7"/>